<dbReference type="GO" id="GO:0005524">
    <property type="term" value="F:ATP binding"/>
    <property type="evidence" value="ECO:0007669"/>
    <property type="project" value="UniProtKB-KW"/>
</dbReference>
<organism evidence="6 7">
    <name type="scientific">Mitosporidium daphniae</name>
    <dbReference type="NCBI Taxonomy" id="1485682"/>
    <lineage>
        <taxon>Eukaryota</taxon>
        <taxon>Fungi</taxon>
        <taxon>Fungi incertae sedis</taxon>
        <taxon>Microsporidia</taxon>
        <taxon>Mitosporidium</taxon>
    </lineage>
</organism>
<dbReference type="OrthoDB" id="1191041at2759"/>
<keyword evidence="3" id="KW-0347">Helicase</keyword>
<keyword evidence="2" id="KW-0378">Hydrolase</keyword>
<name>A0A098VPE9_9MICR</name>
<keyword evidence="4" id="KW-0067">ATP-binding</keyword>
<evidence type="ECO:0000256" key="1">
    <source>
        <dbReference type="ARBA" id="ARBA00022741"/>
    </source>
</evidence>
<evidence type="ECO:0000256" key="3">
    <source>
        <dbReference type="ARBA" id="ARBA00022806"/>
    </source>
</evidence>
<dbReference type="PANTHER" id="PTHR47960">
    <property type="entry name" value="DEAD-BOX ATP-DEPENDENT RNA HELICASE 50"/>
    <property type="match status" value="1"/>
</dbReference>
<dbReference type="InterPro" id="IPR011545">
    <property type="entry name" value="DEAD/DEAH_box_helicase_dom"/>
</dbReference>
<dbReference type="InterPro" id="IPR014001">
    <property type="entry name" value="Helicase_ATP-bd"/>
</dbReference>
<keyword evidence="1" id="KW-0547">Nucleotide-binding</keyword>
<dbReference type="Pfam" id="PF00270">
    <property type="entry name" value="DEAD"/>
    <property type="match status" value="1"/>
</dbReference>
<dbReference type="Gene3D" id="3.40.50.300">
    <property type="entry name" value="P-loop containing nucleotide triphosphate hydrolases"/>
    <property type="match status" value="1"/>
</dbReference>
<protein>
    <recommendedName>
        <fullName evidence="5">Helicase ATP-binding domain-containing protein</fullName>
    </recommendedName>
</protein>
<gene>
    <name evidence="6" type="ORF">DI09_5p460</name>
</gene>
<sequence length="408" mass="45215">MLKWISQLISIGATYVPKARYHKSISIRRGKFGRKKGGSTFKAFIESKQKNRKLKKLMKWKTIAKDAHLVTPSRFQIVAESDFSQTPKTGRAIASAKLKKHEESFQGVAKNQPPMAHSASPFKEIAGIPKSLLDILASTYKFLRLSEIQKLGIPSILRNHSTLLAAETGTGKTLAYLIPILAKLKLDENQAPPSTETPSKRDTIISPKSLIIAPTRELALQIISIVKLLAKQYHLRSGIILPGYTKKDLIKCVPSYAGKPSSGIDILVTHPSAFSSMVRNKLLYWRGTTNPLTSSQLPVSKKVHPLITTDFLRHLVIDEADILAAPSPIETDWIADLKHLCLLPHLASLVFVTASISKPFYSNVIKNLAPAAKIIHTKELHKPLDVVKQKFYKVSLAGSSKPRKRIVL</sequence>
<keyword evidence="7" id="KW-1185">Reference proteome</keyword>
<dbReference type="GO" id="GO:0004386">
    <property type="term" value="F:helicase activity"/>
    <property type="evidence" value="ECO:0007669"/>
    <property type="project" value="UniProtKB-KW"/>
</dbReference>
<dbReference type="VEuPathDB" id="MicrosporidiaDB:DI09_5p460"/>
<proteinExistence type="predicted"/>
<evidence type="ECO:0000313" key="7">
    <source>
        <dbReference type="Proteomes" id="UP000029725"/>
    </source>
</evidence>
<dbReference type="RefSeq" id="XP_013237126.1">
    <property type="nucleotide sequence ID" value="XM_013381672.1"/>
</dbReference>
<dbReference type="GO" id="GO:0016787">
    <property type="term" value="F:hydrolase activity"/>
    <property type="evidence" value="ECO:0007669"/>
    <property type="project" value="UniProtKB-KW"/>
</dbReference>
<dbReference type="GO" id="GO:0003676">
    <property type="term" value="F:nucleic acid binding"/>
    <property type="evidence" value="ECO:0007669"/>
    <property type="project" value="InterPro"/>
</dbReference>
<evidence type="ECO:0000259" key="5">
    <source>
        <dbReference type="PROSITE" id="PS51192"/>
    </source>
</evidence>
<dbReference type="AlphaFoldDB" id="A0A098VPE9"/>
<dbReference type="SMART" id="SM00487">
    <property type="entry name" value="DEXDc"/>
    <property type="match status" value="1"/>
</dbReference>
<dbReference type="EMBL" id="JMKJ01000555">
    <property type="protein sequence ID" value="KGG50699.1"/>
    <property type="molecule type" value="Genomic_DNA"/>
</dbReference>
<comment type="caution">
    <text evidence="6">The sequence shown here is derived from an EMBL/GenBank/DDBJ whole genome shotgun (WGS) entry which is preliminary data.</text>
</comment>
<evidence type="ECO:0000256" key="2">
    <source>
        <dbReference type="ARBA" id="ARBA00022801"/>
    </source>
</evidence>
<dbReference type="SUPFAM" id="SSF52540">
    <property type="entry name" value="P-loop containing nucleoside triphosphate hydrolases"/>
    <property type="match status" value="1"/>
</dbReference>
<dbReference type="InterPro" id="IPR027417">
    <property type="entry name" value="P-loop_NTPase"/>
</dbReference>
<dbReference type="HOGENOM" id="CLU_674524_0_0_1"/>
<reference evidence="6 7" key="1">
    <citation type="submission" date="2014-04" db="EMBL/GenBank/DDBJ databases">
        <title>A new species of microsporidia sheds light on the evolution of extreme parasitism.</title>
        <authorList>
            <person name="Haag K.L."/>
            <person name="James T.Y."/>
            <person name="Larsson R."/>
            <person name="Schaer T.M."/>
            <person name="Refardt D."/>
            <person name="Pombert J.-F."/>
            <person name="Ebert D."/>
        </authorList>
    </citation>
    <scope>NUCLEOTIDE SEQUENCE [LARGE SCALE GENOMIC DNA]</scope>
    <source>
        <strain evidence="6 7">UGP3</strain>
        <tissue evidence="6">Spores</tissue>
    </source>
</reference>
<accession>A0A098VPE9</accession>
<feature type="domain" description="Helicase ATP-binding" evidence="5">
    <location>
        <begin position="153"/>
        <end position="374"/>
    </location>
</feature>
<dbReference type="GeneID" id="25260444"/>
<evidence type="ECO:0000256" key="4">
    <source>
        <dbReference type="ARBA" id="ARBA00022840"/>
    </source>
</evidence>
<dbReference type="PROSITE" id="PS51192">
    <property type="entry name" value="HELICASE_ATP_BIND_1"/>
    <property type="match status" value="1"/>
</dbReference>
<dbReference type="Proteomes" id="UP000029725">
    <property type="component" value="Unassembled WGS sequence"/>
</dbReference>
<evidence type="ECO:0000313" key="6">
    <source>
        <dbReference type="EMBL" id="KGG50699.1"/>
    </source>
</evidence>